<dbReference type="AlphaFoldDB" id="A0A7I7NSL2"/>
<reference evidence="2 3" key="1">
    <citation type="journal article" date="2019" name="Emerg. Microbes Infect.">
        <title>Comprehensive subspecies identification of 175 nontuberculous mycobacteria species based on 7547 genomic profiles.</title>
        <authorList>
            <person name="Matsumoto Y."/>
            <person name="Kinjo T."/>
            <person name="Motooka D."/>
            <person name="Nabeya D."/>
            <person name="Jung N."/>
            <person name="Uechi K."/>
            <person name="Horii T."/>
            <person name="Iida T."/>
            <person name="Fujita J."/>
            <person name="Nakamura S."/>
        </authorList>
    </citation>
    <scope>NUCLEOTIDE SEQUENCE [LARGE SCALE GENOMIC DNA]</scope>
    <source>
        <strain evidence="2 3">JCM 15657</strain>
    </source>
</reference>
<dbReference type="EMBL" id="AP022581">
    <property type="protein sequence ID" value="BBX99269.1"/>
    <property type="molecule type" value="Genomic_DNA"/>
</dbReference>
<feature type="region of interest" description="Disordered" evidence="1">
    <location>
        <begin position="90"/>
        <end position="114"/>
    </location>
</feature>
<accession>A0A7I7NSL2</accession>
<protein>
    <submittedName>
        <fullName evidence="2">Uncharacterized protein</fullName>
    </submittedName>
</protein>
<dbReference type="KEGG" id="mlj:MLAC_45630"/>
<gene>
    <name evidence="2" type="ORF">MLAC_45630</name>
</gene>
<evidence type="ECO:0000313" key="3">
    <source>
        <dbReference type="Proteomes" id="UP000466396"/>
    </source>
</evidence>
<dbReference type="Proteomes" id="UP000466396">
    <property type="component" value="Chromosome"/>
</dbReference>
<keyword evidence="3" id="KW-1185">Reference proteome</keyword>
<sequence length="114" mass="11836">MARPTDITGSAAGRVVLAIALRPDEGDPARPAKSAELAIALRPDEGGPPRPAKSAVLAIALRPDEGDPPRPAKSAELAIALRLRGWSPPVHVWPLPPGRARDGRRASPDAGPGR</sequence>
<name>A0A7I7NSL2_9MYCO</name>
<evidence type="ECO:0000313" key="2">
    <source>
        <dbReference type="EMBL" id="BBX99269.1"/>
    </source>
</evidence>
<organism evidence="2 3">
    <name type="scientific">Mycobacterium lacus</name>
    <dbReference type="NCBI Taxonomy" id="169765"/>
    <lineage>
        <taxon>Bacteria</taxon>
        <taxon>Bacillati</taxon>
        <taxon>Actinomycetota</taxon>
        <taxon>Actinomycetes</taxon>
        <taxon>Mycobacteriales</taxon>
        <taxon>Mycobacteriaceae</taxon>
        <taxon>Mycobacterium</taxon>
    </lineage>
</organism>
<proteinExistence type="predicted"/>
<evidence type="ECO:0000256" key="1">
    <source>
        <dbReference type="SAM" id="MobiDB-lite"/>
    </source>
</evidence>